<dbReference type="AlphaFoldDB" id="A0A3E0I888"/>
<dbReference type="OrthoDB" id="1193200at2"/>
<proteinExistence type="predicted"/>
<keyword evidence="2" id="KW-1185">Reference proteome</keyword>
<dbReference type="EMBL" id="QUNS01000002">
    <property type="protein sequence ID" value="REH54963.1"/>
    <property type="molecule type" value="Genomic_DNA"/>
</dbReference>
<dbReference type="PROSITE" id="PS51257">
    <property type="entry name" value="PROKAR_LIPOPROTEIN"/>
    <property type="match status" value="1"/>
</dbReference>
<evidence type="ECO:0000313" key="1">
    <source>
        <dbReference type="EMBL" id="REH54963.1"/>
    </source>
</evidence>
<dbReference type="Proteomes" id="UP000256884">
    <property type="component" value="Unassembled WGS sequence"/>
</dbReference>
<sequence length="191" mass="22202">MNKIVLILTCYLLIGCEVSKKTIELSQSSTEYPVIIRLSKKFKKVISIKLPLKVDLINNSNKDEEFIKIKYNYNSIPIGRDYGIMLFEYKEKSISRTSNNSKKEVLSYNNKEYLIYSRHFVDSTKSIQQQFKPYVAKMLAENKDTLHIGRVTEFKKNHAALFKKLTKGDSISIQFLDDGKFGERVTVPVEW</sequence>
<name>A0A3E0I888_9FLAO</name>
<accession>A0A3E0I888</accession>
<dbReference type="RefSeq" id="WP_115900590.1">
    <property type="nucleotide sequence ID" value="NZ_QUNS01000002.1"/>
</dbReference>
<reference evidence="1 2" key="1">
    <citation type="submission" date="2018-08" db="EMBL/GenBank/DDBJ databases">
        <title>Genomic Encyclopedia of Type Strains, Phase IV (KMG-IV): sequencing the most valuable type-strain genomes for metagenomic binning, comparative biology and taxonomic classification.</title>
        <authorList>
            <person name="Goeker M."/>
        </authorList>
    </citation>
    <scope>NUCLEOTIDE SEQUENCE [LARGE SCALE GENOMIC DNA]</scope>
    <source>
        <strain evidence="1 2">DSM 18841</strain>
    </source>
</reference>
<protein>
    <recommendedName>
        <fullName evidence="3">Lipoprotein</fullName>
    </recommendedName>
</protein>
<evidence type="ECO:0000313" key="2">
    <source>
        <dbReference type="Proteomes" id="UP000256884"/>
    </source>
</evidence>
<evidence type="ECO:0008006" key="3">
    <source>
        <dbReference type="Google" id="ProtNLM"/>
    </source>
</evidence>
<comment type="caution">
    <text evidence="1">The sequence shown here is derived from an EMBL/GenBank/DDBJ whole genome shotgun (WGS) entry which is preliminary data.</text>
</comment>
<organism evidence="1 2">
    <name type="scientific">Tenacibaculum gallaicum</name>
    <dbReference type="NCBI Taxonomy" id="561505"/>
    <lineage>
        <taxon>Bacteria</taxon>
        <taxon>Pseudomonadati</taxon>
        <taxon>Bacteroidota</taxon>
        <taxon>Flavobacteriia</taxon>
        <taxon>Flavobacteriales</taxon>
        <taxon>Flavobacteriaceae</taxon>
        <taxon>Tenacibaculum</taxon>
    </lineage>
</organism>
<gene>
    <name evidence="1" type="ORF">C7448_102496</name>
</gene>